<proteinExistence type="inferred from homology"/>
<comment type="similarity">
    <text evidence="1 4">Belongs to the DNA mismatch repair MutL/HexB family.</text>
</comment>
<dbReference type="Gene3D" id="3.30.1540.20">
    <property type="entry name" value="MutL, C-terminal domain, dimerisation subdomain"/>
    <property type="match status" value="1"/>
</dbReference>
<evidence type="ECO:0000259" key="5">
    <source>
        <dbReference type="SMART" id="SM00853"/>
    </source>
</evidence>
<dbReference type="SMART" id="SM01340">
    <property type="entry name" value="DNA_mis_repair"/>
    <property type="match status" value="1"/>
</dbReference>
<dbReference type="PROSITE" id="PS00058">
    <property type="entry name" value="DNA_MISMATCH_REPAIR_1"/>
    <property type="match status" value="1"/>
</dbReference>
<dbReference type="NCBIfam" id="TIGR00585">
    <property type="entry name" value="mutl"/>
    <property type="match status" value="1"/>
</dbReference>
<dbReference type="STRING" id="937334.SAMN05444406_10191"/>
<protein>
    <recommendedName>
        <fullName evidence="4">DNA mismatch repair protein MutL</fullName>
    </recommendedName>
</protein>
<dbReference type="SUPFAM" id="SSF54211">
    <property type="entry name" value="Ribosomal protein S5 domain 2-like"/>
    <property type="match status" value="1"/>
</dbReference>
<dbReference type="PANTHER" id="PTHR10073">
    <property type="entry name" value="DNA MISMATCH REPAIR PROTEIN MLH, PMS, MUTL"/>
    <property type="match status" value="1"/>
</dbReference>
<keyword evidence="3 4" id="KW-0234">DNA repair</keyword>
<dbReference type="InterPro" id="IPR002099">
    <property type="entry name" value="MutL/Mlh/PMS"/>
</dbReference>
<dbReference type="SMART" id="SM00853">
    <property type="entry name" value="MutL_C"/>
    <property type="match status" value="1"/>
</dbReference>
<dbReference type="Proteomes" id="UP000198577">
    <property type="component" value="Unassembled WGS sequence"/>
</dbReference>
<dbReference type="AlphaFoldDB" id="A0A1I5RRW1"/>
<dbReference type="InterPro" id="IPR014790">
    <property type="entry name" value="MutL_C"/>
</dbReference>
<gene>
    <name evidence="4" type="primary">mutL</name>
    <name evidence="7" type="ORF">SAMN05444406_10191</name>
</gene>
<organism evidence="7 8">
    <name type="scientific">Caldicoprobacter faecalis</name>
    <dbReference type="NCBI Taxonomy" id="937334"/>
    <lineage>
        <taxon>Bacteria</taxon>
        <taxon>Bacillati</taxon>
        <taxon>Bacillota</taxon>
        <taxon>Clostridia</taxon>
        <taxon>Caldicoprobacterales</taxon>
        <taxon>Caldicoprobacteraceae</taxon>
        <taxon>Caldicoprobacter</taxon>
    </lineage>
</organism>
<keyword evidence="2 4" id="KW-0227">DNA damage</keyword>
<dbReference type="OrthoDB" id="9763467at2"/>
<dbReference type="EMBL" id="FOXR01000001">
    <property type="protein sequence ID" value="SFP61233.1"/>
    <property type="molecule type" value="Genomic_DNA"/>
</dbReference>
<dbReference type="SUPFAM" id="SSF118116">
    <property type="entry name" value="DNA mismatch repair protein MutL"/>
    <property type="match status" value="1"/>
</dbReference>
<feature type="domain" description="DNA mismatch repair protein S5" evidence="6">
    <location>
        <begin position="209"/>
        <end position="329"/>
    </location>
</feature>
<dbReference type="InterPro" id="IPR014721">
    <property type="entry name" value="Ribsml_uS5_D2-typ_fold_subgr"/>
</dbReference>
<feature type="domain" description="MutL C-terminal dimerisation" evidence="5">
    <location>
        <begin position="426"/>
        <end position="569"/>
    </location>
</feature>
<dbReference type="CDD" id="cd16926">
    <property type="entry name" value="HATPase_MutL-MLH-PMS-like"/>
    <property type="match status" value="1"/>
</dbReference>
<dbReference type="InterPro" id="IPR038973">
    <property type="entry name" value="MutL/Mlh/Pms-like"/>
</dbReference>
<keyword evidence="8" id="KW-1185">Reference proteome</keyword>
<reference evidence="7 8" key="1">
    <citation type="submission" date="2016-10" db="EMBL/GenBank/DDBJ databases">
        <authorList>
            <person name="de Groot N.N."/>
        </authorList>
    </citation>
    <scope>NUCLEOTIDE SEQUENCE [LARGE SCALE GENOMIC DNA]</scope>
    <source>
        <strain evidence="7 8">DSM 20678</strain>
    </source>
</reference>
<dbReference type="InterPro" id="IPR020568">
    <property type="entry name" value="Ribosomal_Su5_D2-typ_SF"/>
</dbReference>
<evidence type="ECO:0000256" key="4">
    <source>
        <dbReference type="HAMAP-Rule" id="MF_00149"/>
    </source>
</evidence>
<dbReference type="Gene3D" id="3.30.565.10">
    <property type="entry name" value="Histidine kinase-like ATPase, C-terminal domain"/>
    <property type="match status" value="1"/>
</dbReference>
<dbReference type="FunFam" id="3.30.565.10:FF:000003">
    <property type="entry name" value="DNA mismatch repair endonuclease MutL"/>
    <property type="match status" value="1"/>
</dbReference>
<accession>A0A1I5RRW1</accession>
<evidence type="ECO:0000313" key="7">
    <source>
        <dbReference type="EMBL" id="SFP61233.1"/>
    </source>
</evidence>
<comment type="function">
    <text evidence="4">This protein is involved in the repair of mismatches in DNA. It is required for dam-dependent methyl-directed DNA mismatch repair. May act as a 'molecular matchmaker', a protein that promotes the formation of a stable complex between two or more DNA-binding proteins in an ATP-dependent manner without itself being part of a final effector complex.</text>
</comment>
<evidence type="ECO:0000256" key="3">
    <source>
        <dbReference type="ARBA" id="ARBA00023204"/>
    </source>
</evidence>
<dbReference type="Pfam" id="PF08676">
    <property type="entry name" value="MutL_C"/>
    <property type="match status" value="1"/>
</dbReference>
<evidence type="ECO:0000256" key="2">
    <source>
        <dbReference type="ARBA" id="ARBA00022763"/>
    </source>
</evidence>
<dbReference type="InterPro" id="IPR037198">
    <property type="entry name" value="MutL_C_sf"/>
</dbReference>
<dbReference type="Pfam" id="PF13589">
    <property type="entry name" value="HATPase_c_3"/>
    <property type="match status" value="1"/>
</dbReference>
<evidence type="ECO:0000259" key="6">
    <source>
        <dbReference type="SMART" id="SM01340"/>
    </source>
</evidence>
<dbReference type="GO" id="GO:0016887">
    <property type="term" value="F:ATP hydrolysis activity"/>
    <property type="evidence" value="ECO:0007669"/>
    <property type="project" value="InterPro"/>
</dbReference>
<dbReference type="CDD" id="cd00782">
    <property type="entry name" value="MutL_Trans"/>
    <property type="match status" value="1"/>
</dbReference>
<dbReference type="Gene3D" id="3.30.230.10">
    <property type="match status" value="1"/>
</dbReference>
<dbReference type="InterPro" id="IPR014762">
    <property type="entry name" value="DNA_mismatch_repair_CS"/>
</dbReference>
<name>A0A1I5RRW1_9FIRM</name>
<dbReference type="InterPro" id="IPR036890">
    <property type="entry name" value="HATPase_C_sf"/>
</dbReference>
<dbReference type="PANTHER" id="PTHR10073:SF12">
    <property type="entry name" value="DNA MISMATCH REPAIR PROTEIN MLH1"/>
    <property type="match status" value="1"/>
</dbReference>
<dbReference type="Gene3D" id="3.30.1370.100">
    <property type="entry name" value="MutL, C-terminal domain, regulatory subdomain"/>
    <property type="match status" value="1"/>
</dbReference>
<dbReference type="RefSeq" id="WP_092281796.1">
    <property type="nucleotide sequence ID" value="NZ_FOXR01000001.1"/>
</dbReference>
<dbReference type="SUPFAM" id="SSF55874">
    <property type="entry name" value="ATPase domain of HSP90 chaperone/DNA topoisomerase II/histidine kinase"/>
    <property type="match status" value="1"/>
</dbReference>
<dbReference type="GO" id="GO:0032300">
    <property type="term" value="C:mismatch repair complex"/>
    <property type="evidence" value="ECO:0007669"/>
    <property type="project" value="InterPro"/>
</dbReference>
<sequence length="613" mass="69214">MPKINILDEFTINQIAAGEVVERPASVVKELVENSIDASSSAITIEIKDGGIPFIRVTDNGEGMDQQDARLCFERHATSKIRSSDDLYEIRSLGFRGEALASIAAISQVEIFTRPRNSLSGTHVINHGGNVISVQEVGCPEGTTVIVRNIFYNTPARLKFLKAPRTEAAYISDLVAKLILAHPEISFRYINNGKAVYHSSGNGDLLSAIISVYGRDVREQVIKIDRSDDKSGLSLYGYLGRPSLARMNRNHQSFFVNGRYVKSSLLSRSLEDAHRSYLPLHHFPWAVLHISIPTSQVDVNVHPAKTEVRFRKEEEVYSLIFQWIRETLEAHPYIPDIKHEVIQGVNRLDAPNQDEGGDDDKVDAGSQQLKLKQEQVSFLTRPAKQQVKHVYIDADSFERQEKKYANEGLDQEIYVHNINELVNFKIVGRIFSTYVIVEGEDSVFFIDQHAAHERLIYEELQASLAQRKVASQQLVPPVILQLSHDEYMLIEEAMDIFKSLGFELEPFGGNAWAVRGIPAVLSGASIKELFYNVLDQWKGERDAHLSIAFKPHDIMKIACKHAVKARDPLSEREILSLLNDIQDKKIPLTCPHGRPIVVTITKHELEKKFKRIQ</sequence>
<evidence type="ECO:0000313" key="8">
    <source>
        <dbReference type="Proteomes" id="UP000198577"/>
    </source>
</evidence>
<dbReference type="GO" id="GO:0005524">
    <property type="term" value="F:ATP binding"/>
    <property type="evidence" value="ECO:0007669"/>
    <property type="project" value="InterPro"/>
</dbReference>
<evidence type="ECO:0000256" key="1">
    <source>
        <dbReference type="ARBA" id="ARBA00006082"/>
    </source>
</evidence>
<dbReference type="InterPro" id="IPR020667">
    <property type="entry name" value="DNA_mismatch_repair_MutL"/>
</dbReference>
<dbReference type="InterPro" id="IPR042121">
    <property type="entry name" value="MutL_C_regsub"/>
</dbReference>
<dbReference type="HAMAP" id="MF_00149">
    <property type="entry name" value="DNA_mis_repair"/>
    <property type="match status" value="1"/>
</dbReference>
<dbReference type="InterPro" id="IPR013507">
    <property type="entry name" value="DNA_mismatch_S5_2-like"/>
</dbReference>
<dbReference type="Pfam" id="PF01119">
    <property type="entry name" value="DNA_mis_repair"/>
    <property type="match status" value="1"/>
</dbReference>
<dbReference type="GO" id="GO:0030983">
    <property type="term" value="F:mismatched DNA binding"/>
    <property type="evidence" value="ECO:0007669"/>
    <property type="project" value="InterPro"/>
</dbReference>
<dbReference type="GO" id="GO:0140664">
    <property type="term" value="F:ATP-dependent DNA damage sensor activity"/>
    <property type="evidence" value="ECO:0007669"/>
    <property type="project" value="InterPro"/>
</dbReference>
<dbReference type="GO" id="GO:0006298">
    <property type="term" value="P:mismatch repair"/>
    <property type="evidence" value="ECO:0007669"/>
    <property type="project" value="UniProtKB-UniRule"/>
</dbReference>
<dbReference type="InterPro" id="IPR042120">
    <property type="entry name" value="MutL_C_dimsub"/>
</dbReference>